<evidence type="ECO:0000313" key="1">
    <source>
        <dbReference type="EMBL" id="TQM77553.1"/>
    </source>
</evidence>
<proteinExistence type="predicted"/>
<gene>
    <name evidence="1" type="ORF">FHX40_4320</name>
</gene>
<dbReference type="Proteomes" id="UP000319213">
    <property type="component" value="Unassembled WGS sequence"/>
</dbReference>
<sequence>MESSLQHIVMTHREYSLDICPVTGGACPPPGPNMTASS</sequence>
<protein>
    <submittedName>
        <fullName evidence="1">Uncharacterized protein</fullName>
    </submittedName>
</protein>
<dbReference type="AlphaFoldDB" id="A0A543J403"/>
<dbReference type="EMBL" id="VFPQ01000001">
    <property type="protein sequence ID" value="TQM77553.1"/>
    <property type="molecule type" value="Genomic_DNA"/>
</dbReference>
<organism evidence="1 2">
    <name type="scientific">Thermopolyspora flexuosa</name>
    <dbReference type="NCBI Taxonomy" id="103836"/>
    <lineage>
        <taxon>Bacteria</taxon>
        <taxon>Bacillati</taxon>
        <taxon>Actinomycetota</taxon>
        <taxon>Actinomycetes</taxon>
        <taxon>Streptosporangiales</taxon>
        <taxon>Streptosporangiaceae</taxon>
        <taxon>Thermopolyspora</taxon>
    </lineage>
</organism>
<keyword evidence="2" id="KW-1185">Reference proteome</keyword>
<evidence type="ECO:0000313" key="2">
    <source>
        <dbReference type="Proteomes" id="UP000319213"/>
    </source>
</evidence>
<reference evidence="1 2" key="1">
    <citation type="submission" date="2019-06" db="EMBL/GenBank/DDBJ databases">
        <title>Sequencing the genomes of 1000 actinobacteria strains.</title>
        <authorList>
            <person name="Klenk H.-P."/>
        </authorList>
    </citation>
    <scope>NUCLEOTIDE SEQUENCE [LARGE SCALE GENOMIC DNA]</scope>
    <source>
        <strain evidence="1 2">DSM 43186</strain>
    </source>
</reference>
<comment type="caution">
    <text evidence="1">The sequence shown here is derived from an EMBL/GenBank/DDBJ whole genome shotgun (WGS) entry which is preliminary data.</text>
</comment>
<accession>A0A543J403</accession>
<name>A0A543J403_9ACTN</name>